<proteinExistence type="predicted"/>
<evidence type="ECO:0000259" key="1">
    <source>
        <dbReference type="Pfam" id="PF00724"/>
    </source>
</evidence>
<dbReference type="RefSeq" id="WP_190428121.1">
    <property type="nucleotide sequence ID" value="NZ_JAMPKK010000044.1"/>
</dbReference>
<dbReference type="EMBL" id="JAMPKK010000044">
    <property type="protein sequence ID" value="MEP0866496.1"/>
    <property type="molecule type" value="Genomic_DNA"/>
</dbReference>
<gene>
    <name evidence="2" type="ORF">NDI37_18735</name>
</gene>
<comment type="caution">
    <text evidence="2">The sequence shown here is derived from an EMBL/GenBank/DDBJ whole genome shotgun (WGS) entry which is preliminary data.</text>
</comment>
<name>A0ABV0JV18_9CYAN</name>
<dbReference type="CDD" id="cd02933">
    <property type="entry name" value="OYE_like_FMN"/>
    <property type="match status" value="1"/>
</dbReference>
<dbReference type="InterPro" id="IPR001155">
    <property type="entry name" value="OxRdtase_FMN_N"/>
</dbReference>
<evidence type="ECO:0000313" key="2">
    <source>
        <dbReference type="EMBL" id="MEP0866496.1"/>
    </source>
</evidence>
<protein>
    <submittedName>
        <fullName evidence="2">Alkene reductase</fullName>
    </submittedName>
</protein>
<dbReference type="SUPFAM" id="SSF51395">
    <property type="entry name" value="FMN-linked oxidoreductases"/>
    <property type="match status" value="1"/>
</dbReference>
<keyword evidence="3" id="KW-1185">Reference proteome</keyword>
<dbReference type="PANTHER" id="PTHR22893">
    <property type="entry name" value="NADH OXIDOREDUCTASE-RELATED"/>
    <property type="match status" value="1"/>
</dbReference>
<dbReference type="Proteomes" id="UP001442494">
    <property type="component" value="Unassembled WGS sequence"/>
</dbReference>
<organism evidence="2 3">
    <name type="scientific">Funiculus sociatus GB2-A5</name>
    <dbReference type="NCBI Taxonomy" id="2933946"/>
    <lineage>
        <taxon>Bacteria</taxon>
        <taxon>Bacillati</taxon>
        <taxon>Cyanobacteriota</taxon>
        <taxon>Cyanophyceae</taxon>
        <taxon>Coleofasciculales</taxon>
        <taxon>Coleofasciculaceae</taxon>
        <taxon>Funiculus</taxon>
    </lineage>
</organism>
<reference evidence="2 3" key="1">
    <citation type="submission" date="2022-04" db="EMBL/GenBank/DDBJ databases">
        <title>Positive selection, recombination, and allopatry shape intraspecific diversity of widespread and dominant cyanobacteria.</title>
        <authorList>
            <person name="Wei J."/>
            <person name="Shu W."/>
            <person name="Hu C."/>
        </authorList>
    </citation>
    <scope>NUCLEOTIDE SEQUENCE [LARGE SCALE GENOMIC DNA]</scope>
    <source>
        <strain evidence="2 3">GB2-A5</strain>
    </source>
</reference>
<evidence type="ECO:0000313" key="3">
    <source>
        <dbReference type="Proteomes" id="UP001442494"/>
    </source>
</evidence>
<feature type="domain" description="NADH:flavin oxidoreductase/NADH oxidase N-terminal" evidence="1">
    <location>
        <begin position="7"/>
        <end position="341"/>
    </location>
</feature>
<accession>A0ABV0JV18</accession>
<dbReference type="InterPro" id="IPR045247">
    <property type="entry name" value="Oye-like"/>
</dbReference>
<dbReference type="Gene3D" id="3.20.20.70">
    <property type="entry name" value="Aldolase class I"/>
    <property type="match status" value="1"/>
</dbReference>
<dbReference type="NCBIfam" id="NF007899">
    <property type="entry name" value="PRK10605.1"/>
    <property type="match status" value="1"/>
</dbReference>
<sequence>MSANVNLFSPVQLGSLELPNRIVMAPLTRMRAGAGNVPRAMNATYYAQRASAGLIIAEATQVSPQGQGYANTPGIHSPEQVAGWRLVTDAVHARGGRIFLQLWHVGRISHPSLQPGGELPVAPSAIAPVGEAMTNEGPKPFVTPRALLTQEIPGIVEQYRQGAENALAAGFDGVEIHSANGYLLDQFLQDGTNKRTDEYGGSIENRARLLMEVTEAVVSVWGGERVGIRLSPNGTFNSMSDSNPAALFSYVASALNRFGLAYLHIVEPRLDGNTTLEVNTGGLSVGYFRPIFKGMLIAAGGYDRELGNAVLASGDADLVAYGRLYIANPDLPERFAANAPLNKPDRDTFYGGDEKGYIDYPSLELQTV</sequence>
<dbReference type="Pfam" id="PF00724">
    <property type="entry name" value="Oxidored_FMN"/>
    <property type="match status" value="1"/>
</dbReference>
<dbReference type="InterPro" id="IPR013785">
    <property type="entry name" value="Aldolase_TIM"/>
</dbReference>
<dbReference type="PANTHER" id="PTHR22893:SF98">
    <property type="entry name" value="OXIDOREDUCTASE"/>
    <property type="match status" value="1"/>
</dbReference>